<feature type="region of interest" description="Disordered" evidence="1">
    <location>
        <begin position="51"/>
        <end position="151"/>
    </location>
</feature>
<evidence type="ECO:0000313" key="2">
    <source>
        <dbReference type="EMBL" id="MFC7181507.1"/>
    </source>
</evidence>
<organism evidence="2 3">
    <name type="scientific">Kitasatospora paranensis</name>
    <dbReference type="NCBI Taxonomy" id="258053"/>
    <lineage>
        <taxon>Bacteria</taxon>
        <taxon>Bacillati</taxon>
        <taxon>Actinomycetota</taxon>
        <taxon>Actinomycetes</taxon>
        <taxon>Kitasatosporales</taxon>
        <taxon>Streptomycetaceae</taxon>
        <taxon>Kitasatospora</taxon>
    </lineage>
</organism>
<feature type="compositionally biased region" description="Polar residues" evidence="1">
    <location>
        <begin position="1"/>
        <end position="14"/>
    </location>
</feature>
<feature type="region of interest" description="Disordered" evidence="1">
    <location>
        <begin position="1"/>
        <end position="36"/>
    </location>
</feature>
<gene>
    <name evidence="2" type="ORF">ACFQMG_18305</name>
</gene>
<evidence type="ECO:0008006" key="4">
    <source>
        <dbReference type="Google" id="ProtNLM"/>
    </source>
</evidence>
<sequence length="747" mass="78026">MGTNSKSTHQSYTVAPSTAATLDPPAPAAVAEQPSPAEAAQLIADLFNAPFEGGTGAAAAQPMAGVEMPAEPVPPPASADAGKARTTDEPPAPGEGEWDPVEQSPAAEPDGLEEAEGPAATGDGMPAPREPKEEEEDPAEQPLTPVPEAPVKGLAIGEPVLVGGADFLNSAATLVSYDSSDGTPREVLLAHVNEEAEEKLLDALALSEEKLVPVQVTKEVTGRLELDEKASLHELVAQAAKSVNHKLKNGMDVPQSTHDKITAAVKAVATAAQGATADEAAMTRYYLEQLETIAEKAKSGLGDQTYADGGKIPMVTPYLHTGIATVTEMVPAPADNPEPGQLSAKLRNASRIKASLDPATGEASWNGTSRAQATGKEYLIDMGDGWSAVYRPYGLNQPGKAEFSMRGQLEVHAPAGAGHGPELVSRLEQLHLANKPMTASEGEWTYLANNIKAQGLASNPQVKEAMDVARGLEDLQVQELFHAHAHEAVGMDEAGLSAFAKKLQLQAAHDVLPKRVAVVRDAVGQAAGFADGAALSASPGYQPTPAKSGGWLTWSRFDVTGNPEAFASAWQGRSLVHGMGGGDVTTLFATGVLASTERRAVMGTSKGVGMSESQDKFSGGANSVFLRVKDTLEAGYSGHGVRLVWDDPAVLMKRSDYYAYNGDHFGALHTANGKSTSGQTSDPMKIATFSSGSNEVMFRDGIDLLGSEAPSRVLCGSADDRDKLLTFFADKKITHLGGKPVTDVVDI</sequence>
<dbReference type="Proteomes" id="UP001596435">
    <property type="component" value="Unassembled WGS sequence"/>
</dbReference>
<proteinExistence type="predicted"/>
<protein>
    <recommendedName>
        <fullName evidence="4">ADP ribosyltransferase domain-containing protein</fullName>
    </recommendedName>
</protein>
<comment type="caution">
    <text evidence="2">The sequence shown here is derived from an EMBL/GenBank/DDBJ whole genome shotgun (WGS) entry which is preliminary data.</text>
</comment>
<dbReference type="EMBL" id="JBHTAJ010000032">
    <property type="protein sequence ID" value="MFC7181507.1"/>
    <property type="molecule type" value="Genomic_DNA"/>
</dbReference>
<feature type="compositionally biased region" description="Low complexity" evidence="1">
    <location>
        <begin position="15"/>
        <end position="31"/>
    </location>
</feature>
<keyword evidence="3" id="KW-1185">Reference proteome</keyword>
<evidence type="ECO:0000256" key="1">
    <source>
        <dbReference type="SAM" id="MobiDB-lite"/>
    </source>
</evidence>
<name>A0ABW2FYK0_9ACTN</name>
<reference evidence="3" key="1">
    <citation type="journal article" date="2019" name="Int. J. Syst. Evol. Microbiol.">
        <title>The Global Catalogue of Microorganisms (GCM) 10K type strain sequencing project: providing services to taxonomists for standard genome sequencing and annotation.</title>
        <authorList>
            <consortium name="The Broad Institute Genomics Platform"/>
            <consortium name="The Broad Institute Genome Sequencing Center for Infectious Disease"/>
            <person name="Wu L."/>
            <person name="Ma J."/>
        </authorList>
    </citation>
    <scope>NUCLEOTIDE SEQUENCE [LARGE SCALE GENOMIC DNA]</scope>
    <source>
        <strain evidence="3">CGMCC 1.12859</strain>
    </source>
</reference>
<accession>A0ABW2FYK0</accession>
<dbReference type="RefSeq" id="WP_380231515.1">
    <property type="nucleotide sequence ID" value="NZ_JBHSVH010000002.1"/>
</dbReference>
<evidence type="ECO:0000313" key="3">
    <source>
        <dbReference type="Proteomes" id="UP001596435"/>
    </source>
</evidence>